<reference evidence="3" key="1">
    <citation type="journal article" date="2019" name="Int. J. Syst. Evol. Microbiol.">
        <title>The Global Catalogue of Microorganisms (GCM) 10K type strain sequencing project: providing services to taxonomists for standard genome sequencing and annotation.</title>
        <authorList>
            <consortium name="The Broad Institute Genomics Platform"/>
            <consortium name="The Broad Institute Genome Sequencing Center for Infectious Disease"/>
            <person name="Wu L."/>
            <person name="Ma J."/>
        </authorList>
    </citation>
    <scope>NUCLEOTIDE SEQUENCE [LARGE SCALE GENOMIC DNA]</scope>
    <source>
        <strain evidence="3">JCM 17224</strain>
    </source>
</reference>
<keyword evidence="3" id="KW-1185">Reference proteome</keyword>
<sequence length="105" mass="11181">MDMEGGAPAGGTAGLLEDGQAPRRIPAGDLYIHTIDVDPGKLEVPMPPAFPGLYFEPRSGPFALARETGQSGQRHRKRGQNKFSSFHDFRAVEVKPPGPSATLPG</sequence>
<dbReference type="Proteomes" id="UP001500567">
    <property type="component" value="Unassembled WGS sequence"/>
</dbReference>
<proteinExistence type="predicted"/>
<name>A0ABP7RAK3_9BACT</name>
<protein>
    <submittedName>
        <fullName evidence="2">Uncharacterized protein</fullName>
    </submittedName>
</protein>
<comment type="caution">
    <text evidence="2">The sequence shown here is derived from an EMBL/GenBank/DDBJ whole genome shotgun (WGS) entry which is preliminary data.</text>
</comment>
<feature type="region of interest" description="Disordered" evidence="1">
    <location>
        <begin position="66"/>
        <end position="105"/>
    </location>
</feature>
<evidence type="ECO:0000313" key="2">
    <source>
        <dbReference type="EMBL" id="GAA3994054.1"/>
    </source>
</evidence>
<dbReference type="EMBL" id="BAABDJ010000001">
    <property type="protein sequence ID" value="GAA3994054.1"/>
    <property type="molecule type" value="Genomic_DNA"/>
</dbReference>
<evidence type="ECO:0000256" key="1">
    <source>
        <dbReference type="SAM" id="MobiDB-lite"/>
    </source>
</evidence>
<organism evidence="2 3">
    <name type="scientific">Hymenobacter fastidiosus</name>
    <dbReference type="NCBI Taxonomy" id="486264"/>
    <lineage>
        <taxon>Bacteria</taxon>
        <taxon>Pseudomonadati</taxon>
        <taxon>Bacteroidota</taxon>
        <taxon>Cytophagia</taxon>
        <taxon>Cytophagales</taxon>
        <taxon>Hymenobacteraceae</taxon>
        <taxon>Hymenobacter</taxon>
    </lineage>
</organism>
<feature type="region of interest" description="Disordered" evidence="1">
    <location>
        <begin position="1"/>
        <end position="21"/>
    </location>
</feature>
<accession>A0ABP7RAK3</accession>
<evidence type="ECO:0000313" key="3">
    <source>
        <dbReference type="Proteomes" id="UP001500567"/>
    </source>
</evidence>
<gene>
    <name evidence="2" type="ORF">GCM10022408_00250</name>
</gene>